<dbReference type="AlphaFoldDB" id="A0A7T7HI07"/>
<sequence>MSEEMPNASLEIHNERRFPQDRDTLFSAVADPAKLARWWGPHGFENRITAFDFRPGGSWRIVMTASNGDEFDNHWSFLAIDDGRMVRARHHLPMHDFILEMRFEDHAGGSRLVWVMEFEPTEENQAMAHFLKAANDQNLDRLAQFLKGENDDR</sequence>
<dbReference type="KEGG" id="mlut:JET14_14340"/>
<reference evidence="3 4" key="1">
    <citation type="submission" date="2020-12" db="EMBL/GenBank/DDBJ databases">
        <authorList>
            <person name="Zheng R.K."/>
            <person name="Sun C.M."/>
        </authorList>
    </citation>
    <scope>NUCLEOTIDE SEQUENCE [LARGE SCALE GENOMIC DNA]</scope>
    <source>
        <strain evidence="3 4">ZRK001</strain>
    </source>
</reference>
<dbReference type="Pfam" id="PF08327">
    <property type="entry name" value="AHSA1"/>
    <property type="match status" value="1"/>
</dbReference>
<comment type="similarity">
    <text evidence="1">Belongs to the AHA1 family.</text>
</comment>
<evidence type="ECO:0000313" key="3">
    <source>
        <dbReference type="EMBL" id="QQM29487.1"/>
    </source>
</evidence>
<dbReference type="SUPFAM" id="SSF55961">
    <property type="entry name" value="Bet v1-like"/>
    <property type="match status" value="1"/>
</dbReference>
<dbReference type="InterPro" id="IPR023393">
    <property type="entry name" value="START-like_dom_sf"/>
</dbReference>
<organism evidence="3 4">
    <name type="scientific">Martelella lutilitoris</name>
    <dbReference type="NCBI Taxonomy" id="2583532"/>
    <lineage>
        <taxon>Bacteria</taxon>
        <taxon>Pseudomonadati</taxon>
        <taxon>Pseudomonadota</taxon>
        <taxon>Alphaproteobacteria</taxon>
        <taxon>Hyphomicrobiales</taxon>
        <taxon>Aurantimonadaceae</taxon>
        <taxon>Martelella</taxon>
    </lineage>
</organism>
<dbReference type="EMBL" id="CP066786">
    <property type="protein sequence ID" value="QQM29487.1"/>
    <property type="molecule type" value="Genomic_DNA"/>
</dbReference>
<dbReference type="InterPro" id="IPR013538">
    <property type="entry name" value="ASHA1/2-like_C"/>
</dbReference>
<dbReference type="Gene3D" id="3.30.530.20">
    <property type="match status" value="1"/>
</dbReference>
<name>A0A7T7HI07_9HYPH</name>
<dbReference type="Proteomes" id="UP000596083">
    <property type="component" value="Chromosome"/>
</dbReference>
<gene>
    <name evidence="3" type="ORF">JET14_14340</name>
</gene>
<proteinExistence type="inferred from homology"/>
<evidence type="ECO:0000259" key="2">
    <source>
        <dbReference type="Pfam" id="PF08327"/>
    </source>
</evidence>
<evidence type="ECO:0000313" key="4">
    <source>
        <dbReference type="Proteomes" id="UP000596083"/>
    </source>
</evidence>
<feature type="domain" description="Activator of Hsp90 ATPase homologue 1/2-like C-terminal" evidence="2">
    <location>
        <begin position="22"/>
        <end position="146"/>
    </location>
</feature>
<dbReference type="RefSeq" id="WP_200334407.1">
    <property type="nucleotide sequence ID" value="NZ_CP066786.1"/>
</dbReference>
<protein>
    <submittedName>
        <fullName evidence="3">SRPBCC domain-containing protein</fullName>
    </submittedName>
</protein>
<evidence type="ECO:0000256" key="1">
    <source>
        <dbReference type="ARBA" id="ARBA00006817"/>
    </source>
</evidence>
<accession>A0A7T7HI07</accession>